<organism evidence="1">
    <name type="scientific">Craspedostauros australis</name>
    <dbReference type="NCBI Taxonomy" id="1486917"/>
    <lineage>
        <taxon>Eukaryota</taxon>
        <taxon>Sar</taxon>
        <taxon>Stramenopiles</taxon>
        <taxon>Ochrophyta</taxon>
        <taxon>Bacillariophyta</taxon>
        <taxon>Bacillariophyceae</taxon>
        <taxon>Bacillariophycidae</taxon>
        <taxon>Naviculales</taxon>
        <taxon>Naviculaceae</taxon>
        <taxon>Craspedostauros</taxon>
    </lineage>
</organism>
<evidence type="ECO:0000313" key="1">
    <source>
        <dbReference type="EMBL" id="CAD8335187.1"/>
    </source>
</evidence>
<name>A0A7R9ZMM7_9STRA</name>
<accession>A0A7R9ZMM7</accession>
<dbReference type="AlphaFoldDB" id="A0A7R9ZMM7"/>
<dbReference type="EMBL" id="HBEF01011578">
    <property type="protein sequence ID" value="CAD8335187.1"/>
    <property type="molecule type" value="Transcribed_RNA"/>
</dbReference>
<reference evidence="1" key="1">
    <citation type="submission" date="2021-01" db="EMBL/GenBank/DDBJ databases">
        <authorList>
            <person name="Corre E."/>
            <person name="Pelletier E."/>
            <person name="Niang G."/>
            <person name="Scheremetjew M."/>
            <person name="Finn R."/>
            <person name="Kale V."/>
            <person name="Holt S."/>
            <person name="Cochrane G."/>
            <person name="Meng A."/>
            <person name="Brown T."/>
            <person name="Cohen L."/>
        </authorList>
    </citation>
    <scope>NUCLEOTIDE SEQUENCE</scope>
    <source>
        <strain evidence="1">CCMP3328</strain>
    </source>
</reference>
<protein>
    <submittedName>
        <fullName evidence="1">Uncharacterized protein</fullName>
    </submittedName>
</protein>
<proteinExistence type="predicted"/>
<sequence>MDTLTTSTSPATAALHAALAISESRCIPPTPTDALDFMMSKPMIWFDKGSCFDTTDNDRCSTLKRGRDGINLRTSFNMASLMAESIPIAEDIEFPKIEWDGSIVSQKDDDEEENERDIDAILIRPSKRRCSGLTRSKRIVSNLSRNLGRRVSLDSLAN</sequence>
<gene>
    <name evidence="1" type="ORF">CAUS1442_LOCUS7292</name>
</gene>